<keyword evidence="2" id="KW-1185">Reference proteome</keyword>
<accession>A0ACB7SV46</accession>
<gene>
    <name evidence="1" type="ORF">HPB50_003549</name>
</gene>
<dbReference type="EMBL" id="CM023482">
    <property type="protein sequence ID" value="KAH6937654.1"/>
    <property type="molecule type" value="Genomic_DNA"/>
</dbReference>
<name>A0ACB7SV46_HYAAI</name>
<organism evidence="1 2">
    <name type="scientific">Hyalomma asiaticum</name>
    <name type="common">Tick</name>
    <dbReference type="NCBI Taxonomy" id="266040"/>
    <lineage>
        <taxon>Eukaryota</taxon>
        <taxon>Metazoa</taxon>
        <taxon>Ecdysozoa</taxon>
        <taxon>Arthropoda</taxon>
        <taxon>Chelicerata</taxon>
        <taxon>Arachnida</taxon>
        <taxon>Acari</taxon>
        <taxon>Parasitiformes</taxon>
        <taxon>Ixodida</taxon>
        <taxon>Ixodoidea</taxon>
        <taxon>Ixodidae</taxon>
        <taxon>Hyalomminae</taxon>
        <taxon>Hyalomma</taxon>
    </lineage>
</organism>
<protein>
    <submittedName>
        <fullName evidence="1">Uncharacterized protein</fullName>
    </submittedName>
</protein>
<dbReference type="Proteomes" id="UP000821845">
    <property type="component" value="Chromosome 2"/>
</dbReference>
<reference evidence="1" key="1">
    <citation type="submission" date="2020-05" db="EMBL/GenBank/DDBJ databases">
        <title>Large-scale comparative analyses of tick genomes elucidate their genetic diversity and vector capacities.</title>
        <authorList>
            <person name="Jia N."/>
            <person name="Wang J."/>
            <person name="Shi W."/>
            <person name="Du L."/>
            <person name="Sun Y."/>
            <person name="Zhan W."/>
            <person name="Jiang J."/>
            <person name="Wang Q."/>
            <person name="Zhang B."/>
            <person name="Ji P."/>
            <person name="Sakyi L.B."/>
            <person name="Cui X."/>
            <person name="Yuan T."/>
            <person name="Jiang B."/>
            <person name="Yang W."/>
            <person name="Lam T.T.-Y."/>
            <person name="Chang Q."/>
            <person name="Ding S."/>
            <person name="Wang X."/>
            <person name="Zhu J."/>
            <person name="Ruan X."/>
            <person name="Zhao L."/>
            <person name="Wei J."/>
            <person name="Que T."/>
            <person name="Du C."/>
            <person name="Cheng J."/>
            <person name="Dai P."/>
            <person name="Han X."/>
            <person name="Huang E."/>
            <person name="Gao Y."/>
            <person name="Liu J."/>
            <person name="Shao H."/>
            <person name="Ye R."/>
            <person name="Li L."/>
            <person name="Wei W."/>
            <person name="Wang X."/>
            <person name="Wang C."/>
            <person name="Yang T."/>
            <person name="Huo Q."/>
            <person name="Li W."/>
            <person name="Guo W."/>
            <person name="Chen H."/>
            <person name="Zhou L."/>
            <person name="Ni X."/>
            <person name="Tian J."/>
            <person name="Zhou Y."/>
            <person name="Sheng Y."/>
            <person name="Liu T."/>
            <person name="Pan Y."/>
            <person name="Xia L."/>
            <person name="Li J."/>
            <person name="Zhao F."/>
            <person name="Cao W."/>
        </authorList>
    </citation>
    <scope>NUCLEOTIDE SEQUENCE</scope>
    <source>
        <strain evidence="1">Hyas-2018</strain>
    </source>
</reference>
<proteinExistence type="predicted"/>
<sequence length="156" mass="17114">MKVGQPEPVVTWWRCSEFLQQTLSRTAGGHPRATLLLLRLTRADYRARLTCRVNNSNTTQPMATTTALDMHYEPVVWLRLGGSVRPSSIQEGIDIYFECSVLSNTVESTVSGTFDGRDLHTDGVRGIIVSNHSLALGSVNRSSGGFYACHAANSED</sequence>
<evidence type="ECO:0000313" key="2">
    <source>
        <dbReference type="Proteomes" id="UP000821845"/>
    </source>
</evidence>
<evidence type="ECO:0000313" key="1">
    <source>
        <dbReference type="EMBL" id="KAH6937654.1"/>
    </source>
</evidence>
<comment type="caution">
    <text evidence="1">The sequence shown here is derived from an EMBL/GenBank/DDBJ whole genome shotgun (WGS) entry which is preliminary data.</text>
</comment>